<reference evidence="1" key="1">
    <citation type="submission" date="2022-10" db="EMBL/GenBank/DDBJ databases">
        <title>Comparative genomics and taxonomic characterization of three novel marine species of genus Reichenbachiella exhibiting antioxidant and polysaccharide degradation activities.</title>
        <authorList>
            <person name="Muhammad N."/>
            <person name="Lee Y.-J."/>
            <person name="Ko J."/>
            <person name="Kim S.-G."/>
        </authorList>
    </citation>
    <scope>NUCLEOTIDE SEQUENCE</scope>
    <source>
        <strain evidence="1">Wsw4-B4</strain>
    </source>
</reference>
<sequence length="149" mass="17560">MYPENQRLFAIMDSLNELRRKNNFEPLGSVYDAKYWDDEDLEYLASGFRYVRNKLFEFDEFNILSYTKEDIDISCSEGCFTSDLYLSSHDKHTGQLIDRVSFDFYGMYEAIKENRGSLIVYQDSIVGVIDDQKWKYAISAEGKFELLNK</sequence>
<proteinExistence type="predicted"/>
<evidence type="ECO:0000313" key="2">
    <source>
        <dbReference type="Proteomes" id="UP001062165"/>
    </source>
</evidence>
<dbReference type="RefSeq" id="WP_263052606.1">
    <property type="nucleotide sequence ID" value="NZ_CP106735.1"/>
</dbReference>
<protein>
    <submittedName>
        <fullName evidence="1">Uncharacterized protein</fullName>
    </submittedName>
</protein>
<dbReference type="Proteomes" id="UP001062165">
    <property type="component" value="Chromosome"/>
</dbReference>
<name>A0ABY6D404_9BACT</name>
<dbReference type="EMBL" id="CP106735">
    <property type="protein sequence ID" value="UXX80877.1"/>
    <property type="molecule type" value="Genomic_DNA"/>
</dbReference>
<keyword evidence="2" id="KW-1185">Reference proteome</keyword>
<gene>
    <name evidence="1" type="ORF">N7E81_07160</name>
</gene>
<accession>A0ABY6D404</accession>
<organism evidence="1 2">
    <name type="scientific">Reichenbachiella carrageenanivorans</name>
    <dbReference type="NCBI Taxonomy" id="2979869"/>
    <lineage>
        <taxon>Bacteria</taxon>
        <taxon>Pseudomonadati</taxon>
        <taxon>Bacteroidota</taxon>
        <taxon>Cytophagia</taxon>
        <taxon>Cytophagales</taxon>
        <taxon>Reichenbachiellaceae</taxon>
        <taxon>Reichenbachiella</taxon>
    </lineage>
</organism>
<evidence type="ECO:0000313" key="1">
    <source>
        <dbReference type="EMBL" id="UXX80877.1"/>
    </source>
</evidence>